<dbReference type="AlphaFoldDB" id="A0A812PGS3"/>
<gene>
    <name evidence="1" type="ORF">SNAT2548_LOCUS19523</name>
</gene>
<dbReference type="EMBL" id="CAJNDS010002181">
    <property type="protein sequence ID" value="CAE7362223.1"/>
    <property type="molecule type" value="Genomic_DNA"/>
</dbReference>
<proteinExistence type="predicted"/>
<sequence length="370" mass="41265">MAAPLPAALQSLEPRLQEWQKDSGQAVRYLKKDFNMTSDLLAPLFAEMERRQVKLNRQHFFAAMAHVGRAEWTDIKQLLDQMAHLQIDGGDVALGNAINACQQAEAWSSALKLVQQAQDQPAQAEAEELPLEVGMLEEWRADPMRALSFLETELNMDAGQLGKVLREMLQNGVQLTAAHFKAALAHPGGSDPEGMKKIFEQMKRGKVRPDGSSYAKAIGVCAEKNFGSRFVLCASVAVVPRNYWSTACDFLQSMRARQISLPAGHDPETLKVCESLDRFRGALTFEQWREEPQQAMEFLKKQKGFPSTLLLPVLQEMHARGVKLTLQHFLAGLRGSANDFTEIGALLQLMRSAEVNPNEDFLFQANNQGM</sequence>
<evidence type="ECO:0008006" key="3">
    <source>
        <dbReference type="Google" id="ProtNLM"/>
    </source>
</evidence>
<dbReference type="Proteomes" id="UP000604046">
    <property type="component" value="Unassembled WGS sequence"/>
</dbReference>
<accession>A0A812PGS3</accession>
<evidence type="ECO:0000313" key="2">
    <source>
        <dbReference type="Proteomes" id="UP000604046"/>
    </source>
</evidence>
<comment type="caution">
    <text evidence="1">The sequence shown here is derived from an EMBL/GenBank/DDBJ whole genome shotgun (WGS) entry which is preliminary data.</text>
</comment>
<evidence type="ECO:0000313" key="1">
    <source>
        <dbReference type="EMBL" id="CAE7362223.1"/>
    </source>
</evidence>
<reference evidence="1" key="1">
    <citation type="submission" date="2021-02" db="EMBL/GenBank/DDBJ databases">
        <authorList>
            <person name="Dougan E. K."/>
            <person name="Rhodes N."/>
            <person name="Thang M."/>
            <person name="Chan C."/>
        </authorList>
    </citation>
    <scope>NUCLEOTIDE SEQUENCE</scope>
</reference>
<name>A0A812PGS3_9DINO</name>
<dbReference type="Gene3D" id="1.25.40.10">
    <property type="entry name" value="Tetratricopeptide repeat domain"/>
    <property type="match status" value="1"/>
</dbReference>
<dbReference type="OrthoDB" id="411857at2759"/>
<organism evidence="1 2">
    <name type="scientific">Symbiodinium natans</name>
    <dbReference type="NCBI Taxonomy" id="878477"/>
    <lineage>
        <taxon>Eukaryota</taxon>
        <taxon>Sar</taxon>
        <taxon>Alveolata</taxon>
        <taxon>Dinophyceae</taxon>
        <taxon>Suessiales</taxon>
        <taxon>Symbiodiniaceae</taxon>
        <taxon>Symbiodinium</taxon>
    </lineage>
</organism>
<dbReference type="InterPro" id="IPR011990">
    <property type="entry name" value="TPR-like_helical_dom_sf"/>
</dbReference>
<keyword evidence="2" id="KW-1185">Reference proteome</keyword>
<protein>
    <recommendedName>
        <fullName evidence="3">Pentacotripeptide-repeat region of PRORP domain-containing protein</fullName>
    </recommendedName>
</protein>